<keyword evidence="2" id="KW-1185">Reference proteome</keyword>
<organism evidence="1 2">
    <name type="scientific">Mucuna pruriens</name>
    <name type="common">Velvet bean</name>
    <name type="synonym">Dolichos pruriens</name>
    <dbReference type="NCBI Taxonomy" id="157652"/>
    <lineage>
        <taxon>Eukaryota</taxon>
        <taxon>Viridiplantae</taxon>
        <taxon>Streptophyta</taxon>
        <taxon>Embryophyta</taxon>
        <taxon>Tracheophyta</taxon>
        <taxon>Spermatophyta</taxon>
        <taxon>Magnoliopsida</taxon>
        <taxon>eudicotyledons</taxon>
        <taxon>Gunneridae</taxon>
        <taxon>Pentapetalae</taxon>
        <taxon>rosids</taxon>
        <taxon>fabids</taxon>
        <taxon>Fabales</taxon>
        <taxon>Fabaceae</taxon>
        <taxon>Papilionoideae</taxon>
        <taxon>50 kb inversion clade</taxon>
        <taxon>NPAAA clade</taxon>
        <taxon>indigoferoid/millettioid clade</taxon>
        <taxon>Phaseoleae</taxon>
        <taxon>Mucuna</taxon>
    </lineage>
</organism>
<evidence type="ECO:0000313" key="2">
    <source>
        <dbReference type="Proteomes" id="UP000257109"/>
    </source>
</evidence>
<dbReference type="InterPro" id="IPR036397">
    <property type="entry name" value="RNaseH_sf"/>
</dbReference>
<proteinExistence type="predicted"/>
<evidence type="ECO:0008006" key="3">
    <source>
        <dbReference type="Google" id="ProtNLM"/>
    </source>
</evidence>
<dbReference type="STRING" id="157652.A0A371IG11"/>
<sequence length="303" mass="34524">SSALVALASTHLKRNQRLALSRETESSRLVETESSCPAKAESASANRVRPGQLNNEKPHCYTCYPQSNGRTKVVNKILSQLLRCFVGKSLKSWKEWLPHLEFAFNRVVNTTTSHSPFELVYGFNPLSPMDLLPLPYATSMFHEKSCGDMERKGEQYAKIANKVCRQHYQTPTLEGSFTRGSLRRIQEEVQHMLTTLKDQEEGQEVHTLNVHEILRKQTMFPNLDKWIFCTNEVVFIGFVVGSHGVKLDNKKVKAIQEWPMPKNYWGMGGGLRERFPRVEGKTQPSFNSCISKLLNSFDLECDA</sequence>
<dbReference type="InterPro" id="IPR012337">
    <property type="entry name" value="RNaseH-like_sf"/>
</dbReference>
<name>A0A371IG11_MUCPR</name>
<reference evidence="1" key="1">
    <citation type="submission" date="2018-05" db="EMBL/GenBank/DDBJ databases">
        <title>Draft genome of Mucuna pruriens seed.</title>
        <authorList>
            <person name="Nnadi N.E."/>
            <person name="Vos R."/>
            <person name="Hasami M.H."/>
            <person name="Devisetty U.K."/>
            <person name="Aguiy J.C."/>
        </authorList>
    </citation>
    <scope>NUCLEOTIDE SEQUENCE [LARGE SCALE GENOMIC DNA]</scope>
    <source>
        <strain evidence="1">JCA_2017</strain>
    </source>
</reference>
<accession>A0A371IG11</accession>
<gene>
    <name evidence="1" type="ORF">CR513_01072</name>
</gene>
<comment type="caution">
    <text evidence="1">The sequence shown here is derived from an EMBL/GenBank/DDBJ whole genome shotgun (WGS) entry which is preliminary data.</text>
</comment>
<protein>
    <recommendedName>
        <fullName evidence="3">Integrase catalytic domain-containing protein</fullName>
    </recommendedName>
</protein>
<feature type="non-terminal residue" evidence="1">
    <location>
        <position position="1"/>
    </location>
</feature>
<dbReference type="Proteomes" id="UP000257109">
    <property type="component" value="Unassembled WGS sequence"/>
</dbReference>
<dbReference type="EMBL" id="QJKJ01000169">
    <property type="protein sequence ID" value="RDY13933.1"/>
    <property type="molecule type" value="Genomic_DNA"/>
</dbReference>
<dbReference type="OrthoDB" id="1935586at2759"/>
<dbReference type="SUPFAM" id="SSF53098">
    <property type="entry name" value="Ribonuclease H-like"/>
    <property type="match status" value="1"/>
</dbReference>
<dbReference type="SUPFAM" id="SSF56672">
    <property type="entry name" value="DNA/RNA polymerases"/>
    <property type="match status" value="1"/>
</dbReference>
<feature type="non-terminal residue" evidence="1">
    <location>
        <position position="303"/>
    </location>
</feature>
<dbReference type="InterPro" id="IPR043502">
    <property type="entry name" value="DNA/RNA_pol_sf"/>
</dbReference>
<evidence type="ECO:0000313" key="1">
    <source>
        <dbReference type="EMBL" id="RDY13933.1"/>
    </source>
</evidence>
<dbReference type="Gene3D" id="3.30.420.10">
    <property type="entry name" value="Ribonuclease H-like superfamily/Ribonuclease H"/>
    <property type="match status" value="1"/>
</dbReference>
<dbReference type="InterPro" id="IPR050951">
    <property type="entry name" value="Retrovirus_Pol_polyprotein"/>
</dbReference>
<dbReference type="PANTHER" id="PTHR37984:SF5">
    <property type="entry name" value="PROTEIN NYNRIN-LIKE"/>
    <property type="match status" value="1"/>
</dbReference>
<dbReference type="GO" id="GO:0003676">
    <property type="term" value="F:nucleic acid binding"/>
    <property type="evidence" value="ECO:0007669"/>
    <property type="project" value="InterPro"/>
</dbReference>
<dbReference type="PANTHER" id="PTHR37984">
    <property type="entry name" value="PROTEIN CBG26694"/>
    <property type="match status" value="1"/>
</dbReference>
<dbReference type="AlphaFoldDB" id="A0A371IG11"/>